<dbReference type="KEGG" id="dao:Desac_2405"/>
<dbReference type="Gene3D" id="1.10.287.610">
    <property type="entry name" value="Helix hairpin bin"/>
    <property type="match status" value="1"/>
</dbReference>
<dbReference type="InterPro" id="IPR004150">
    <property type="entry name" value="NAD_DNA_ligase_OB"/>
</dbReference>
<dbReference type="InterPro" id="IPR010994">
    <property type="entry name" value="RuvA_2-like"/>
</dbReference>
<dbReference type="SUPFAM" id="SSF47781">
    <property type="entry name" value="RuvA domain 2-like"/>
    <property type="match status" value="1"/>
</dbReference>
<sequence>MIDNARITIEIAARAARLRDQIHYHDYRYYVLDDPEISDAEYDLLFRELERLEEEYPELVTPDSPTQRVGGGPAEKFESVTHRQPMLSLENAFSEGEVQEFEPRLKRFLHQQAEFDYVLEPKMDGVAVNLTYEDGLLAIGATRGDGHRGENVTQNLRTIKTIPLVLRRETTPAPAFLEVRGEVYIELAEFKKLNAAREAQGQPAFANPRNAAAGSLRQLDPAVTAGRPLKIYCYGIGEVAGREFSSHWEVMQTLKTWGLRVNPYVDRCQGIEAAVAYHHRLEGLRHGLPYEIDGVVIKVDSLELQTRLGIKSRSPRWALAYKFAATQATTQVRKIIVQVGRTGAVTPTAIMAPVEVGGVTVSRATLHNEDEVARKDVREGDWVLIQRAGDVIPEVVKVITSRRTGREKPFKMPERCPVCDTPLVRPQGEAVTRCPNPDCSAQLKRAIRHFASKGAMDIDGLGEKIIEQLIDQGLVQDVADLYRLQASDLLPLERFAEKSAQNIVQAIAGSKKPSLGRFIYALGIRYVGEATANLLARHFQTLNALKAAAVEDLLLIEGIGPQVAASIRDYFQNPKNQALLAKLLQANLQPQAATQVLTTPLAGQTFVFTGRLQQLSRDEAKALVTAQGGKVSSSVSAKTDYLVVGKDPGTKYAQALELGLTILDEAGFAQLIGRIT</sequence>
<keyword evidence="6 14" id="KW-0479">Metal-binding</keyword>
<dbReference type="RefSeq" id="WP_013707335.1">
    <property type="nucleotide sequence ID" value="NC_015388.1"/>
</dbReference>
<evidence type="ECO:0000256" key="2">
    <source>
        <dbReference type="ARBA" id="ARBA00012722"/>
    </source>
</evidence>
<dbReference type="GO" id="GO:0046872">
    <property type="term" value="F:metal ion binding"/>
    <property type="evidence" value="ECO:0007669"/>
    <property type="project" value="UniProtKB-KW"/>
</dbReference>
<dbReference type="SMART" id="SM00532">
    <property type="entry name" value="LIGANc"/>
    <property type="match status" value="1"/>
</dbReference>
<dbReference type="InterPro" id="IPR013839">
    <property type="entry name" value="DNAligase_adenylation"/>
</dbReference>
<dbReference type="FunFam" id="1.10.150.20:FF:000006">
    <property type="entry name" value="DNA ligase"/>
    <property type="match status" value="1"/>
</dbReference>
<evidence type="ECO:0000256" key="15">
    <source>
        <dbReference type="RuleBase" id="RU000618"/>
    </source>
</evidence>
<dbReference type="SUPFAM" id="SSF50249">
    <property type="entry name" value="Nucleic acid-binding proteins"/>
    <property type="match status" value="1"/>
</dbReference>
<feature type="binding site" evidence="14">
    <location>
        <position position="322"/>
    </location>
    <ligand>
        <name>NAD(+)</name>
        <dbReference type="ChEBI" id="CHEBI:57540"/>
    </ligand>
</feature>
<comment type="catalytic activity">
    <reaction evidence="12 14 15">
        <text>NAD(+) + (deoxyribonucleotide)n-3'-hydroxyl + 5'-phospho-(deoxyribonucleotide)m = (deoxyribonucleotide)n+m + AMP + beta-nicotinamide D-nucleotide.</text>
        <dbReference type="EC" id="6.5.1.2"/>
    </reaction>
</comment>
<feature type="active site" description="N6-AMP-lysine intermediate" evidence="14">
    <location>
        <position position="122"/>
    </location>
</feature>
<feature type="binding site" evidence="14">
    <location>
        <begin position="88"/>
        <end position="89"/>
    </location>
    <ligand>
        <name>NAD(+)</name>
        <dbReference type="ChEBI" id="CHEBI:57540"/>
    </ligand>
</feature>
<keyword evidence="18" id="KW-1185">Reference proteome</keyword>
<feature type="binding site" evidence="14">
    <location>
        <position position="143"/>
    </location>
    <ligand>
        <name>NAD(+)</name>
        <dbReference type="ChEBI" id="CHEBI:57540"/>
    </ligand>
</feature>
<dbReference type="Gene3D" id="3.30.470.30">
    <property type="entry name" value="DNA ligase/mRNA capping enzyme"/>
    <property type="match status" value="1"/>
</dbReference>
<dbReference type="HOGENOM" id="CLU_007764_2_1_7"/>
<dbReference type="PIRSF" id="PIRSF001604">
    <property type="entry name" value="LigA"/>
    <property type="match status" value="1"/>
</dbReference>
<dbReference type="InterPro" id="IPR041663">
    <property type="entry name" value="DisA/LigA_HHH"/>
</dbReference>
<dbReference type="Pfam" id="PF00533">
    <property type="entry name" value="BRCT"/>
    <property type="match status" value="1"/>
</dbReference>
<dbReference type="Pfam" id="PF14520">
    <property type="entry name" value="HHH_5"/>
    <property type="match status" value="1"/>
</dbReference>
<gene>
    <name evidence="14" type="primary">ligA</name>
    <name evidence="17" type="ordered locus">Desac_2405</name>
</gene>
<dbReference type="InterPro" id="IPR001357">
    <property type="entry name" value="BRCT_dom"/>
</dbReference>
<reference evidence="18" key="2">
    <citation type="submission" date="2011-03" db="EMBL/GenBank/DDBJ databases">
        <title>The complete genome of Desulfobacca acetoxidans DSM 11109.</title>
        <authorList>
            <consortium name="US DOE Joint Genome Institute (JGI-PGF)"/>
            <person name="Lucas S."/>
            <person name="Copeland A."/>
            <person name="Lapidus A."/>
            <person name="Bruce D."/>
            <person name="Goodwin L."/>
            <person name="Pitluck S."/>
            <person name="Peters L."/>
            <person name="Kyrpides N."/>
            <person name="Mavromatis K."/>
            <person name="Ivanova N."/>
            <person name="Ovchinnikova G."/>
            <person name="Teshima H."/>
            <person name="Detter J.C."/>
            <person name="Han C."/>
            <person name="Land M."/>
            <person name="Hauser L."/>
            <person name="Markowitz V."/>
            <person name="Cheng J.-F."/>
            <person name="Hugenholtz P."/>
            <person name="Woyke T."/>
            <person name="Wu D."/>
            <person name="Spring S."/>
            <person name="Schueler E."/>
            <person name="Brambilla E."/>
            <person name="Klenk H.-P."/>
            <person name="Eisen J.A."/>
        </authorList>
    </citation>
    <scope>NUCLEOTIDE SEQUENCE [LARGE SCALE GENOMIC DNA]</scope>
    <source>
        <strain evidence="18">ATCC 700848 / DSM 11109 / ASRB2</strain>
    </source>
</reference>
<dbReference type="PROSITE" id="PS50172">
    <property type="entry name" value="BRCT"/>
    <property type="match status" value="1"/>
</dbReference>
<evidence type="ECO:0000256" key="13">
    <source>
        <dbReference type="ARBA" id="ARBA00060881"/>
    </source>
</evidence>
<dbReference type="FunFam" id="3.30.470.30:FF:000001">
    <property type="entry name" value="DNA ligase"/>
    <property type="match status" value="1"/>
</dbReference>
<evidence type="ECO:0000259" key="16">
    <source>
        <dbReference type="PROSITE" id="PS50172"/>
    </source>
</evidence>
<feature type="binding site" evidence="14">
    <location>
        <position position="298"/>
    </location>
    <ligand>
        <name>NAD(+)</name>
        <dbReference type="ChEBI" id="CHEBI:57540"/>
    </ligand>
</feature>
<dbReference type="GO" id="GO:0006281">
    <property type="term" value="P:DNA repair"/>
    <property type="evidence" value="ECO:0007669"/>
    <property type="project" value="UniProtKB-KW"/>
</dbReference>
<evidence type="ECO:0000256" key="1">
    <source>
        <dbReference type="ARBA" id="ARBA00004067"/>
    </source>
</evidence>
<dbReference type="SUPFAM" id="SSF56091">
    <property type="entry name" value="DNA ligase/mRNA capping enzyme, catalytic domain"/>
    <property type="match status" value="1"/>
</dbReference>
<keyword evidence="10 14" id="KW-0520">NAD</keyword>
<dbReference type="Gene3D" id="3.40.50.10190">
    <property type="entry name" value="BRCT domain"/>
    <property type="match status" value="1"/>
</dbReference>
<evidence type="ECO:0000256" key="11">
    <source>
        <dbReference type="ARBA" id="ARBA00023204"/>
    </source>
</evidence>
<dbReference type="SMART" id="SM00278">
    <property type="entry name" value="HhH1"/>
    <property type="match status" value="4"/>
</dbReference>
<dbReference type="InterPro" id="IPR033136">
    <property type="entry name" value="DNA_ligase_CS"/>
</dbReference>
<dbReference type="CDD" id="cd17748">
    <property type="entry name" value="BRCT_DNA_ligase_like"/>
    <property type="match status" value="1"/>
</dbReference>
<evidence type="ECO:0000256" key="5">
    <source>
        <dbReference type="ARBA" id="ARBA00022705"/>
    </source>
</evidence>
<dbReference type="InterPro" id="IPR001679">
    <property type="entry name" value="DNA_ligase"/>
</dbReference>
<dbReference type="InterPro" id="IPR036420">
    <property type="entry name" value="BRCT_dom_sf"/>
</dbReference>
<evidence type="ECO:0000256" key="4">
    <source>
        <dbReference type="ARBA" id="ARBA00022598"/>
    </source>
</evidence>
<dbReference type="Gene3D" id="2.40.50.140">
    <property type="entry name" value="Nucleic acid-binding proteins"/>
    <property type="match status" value="1"/>
</dbReference>
<keyword evidence="14" id="KW-0464">Manganese</keyword>
<dbReference type="GO" id="GO:0003677">
    <property type="term" value="F:DNA binding"/>
    <property type="evidence" value="ECO:0007669"/>
    <property type="project" value="InterPro"/>
</dbReference>
<dbReference type="EMBL" id="CP002629">
    <property type="protein sequence ID" value="AEB10226.1"/>
    <property type="molecule type" value="Genomic_DNA"/>
</dbReference>
<dbReference type="FunFam" id="1.10.287.610:FF:000002">
    <property type="entry name" value="DNA ligase"/>
    <property type="match status" value="1"/>
</dbReference>
<feature type="binding site" evidence="14">
    <location>
        <begin position="39"/>
        <end position="43"/>
    </location>
    <ligand>
        <name>NAD(+)</name>
        <dbReference type="ChEBI" id="CHEBI:57540"/>
    </ligand>
</feature>
<evidence type="ECO:0000256" key="9">
    <source>
        <dbReference type="ARBA" id="ARBA00022842"/>
    </source>
</evidence>
<evidence type="ECO:0000256" key="7">
    <source>
        <dbReference type="ARBA" id="ARBA00022763"/>
    </source>
</evidence>
<dbReference type="Pfam" id="PF03120">
    <property type="entry name" value="OB_DNA_ligase"/>
    <property type="match status" value="1"/>
</dbReference>
<dbReference type="NCBIfam" id="TIGR00575">
    <property type="entry name" value="dnlj"/>
    <property type="match status" value="1"/>
</dbReference>
<dbReference type="FunFam" id="2.40.50.140:FF:000012">
    <property type="entry name" value="DNA ligase"/>
    <property type="match status" value="1"/>
</dbReference>
<comment type="function">
    <text evidence="1 14">DNA ligase that catalyzes the formation of phosphodiester linkages between 5'-phosphoryl and 3'-hydroxyl groups in double-stranded DNA using NAD as a coenzyme and as the energy source for the reaction. It is essential for DNA replication and repair of damaged DNA.</text>
</comment>
<keyword evidence="7 14" id="KW-0227">DNA damage</keyword>
<dbReference type="SMART" id="SM00292">
    <property type="entry name" value="BRCT"/>
    <property type="match status" value="1"/>
</dbReference>
<comment type="cofactor">
    <cofactor evidence="14">
        <name>Mg(2+)</name>
        <dbReference type="ChEBI" id="CHEBI:18420"/>
    </cofactor>
    <cofactor evidence="14">
        <name>Mn(2+)</name>
        <dbReference type="ChEBI" id="CHEBI:29035"/>
    </cofactor>
</comment>
<proteinExistence type="inferred from homology"/>
<organism evidence="17 18">
    <name type="scientific">Desulfobacca acetoxidans (strain ATCC 700848 / DSM 11109 / ASRB2)</name>
    <dbReference type="NCBI Taxonomy" id="880072"/>
    <lineage>
        <taxon>Bacteria</taxon>
        <taxon>Pseudomonadati</taxon>
        <taxon>Thermodesulfobacteriota</taxon>
        <taxon>Desulfobaccia</taxon>
        <taxon>Desulfobaccales</taxon>
        <taxon>Desulfobaccaceae</taxon>
        <taxon>Desulfobacca</taxon>
    </lineage>
</organism>
<feature type="binding site" evidence="14">
    <location>
        <position position="120"/>
    </location>
    <ligand>
        <name>NAD(+)</name>
        <dbReference type="ChEBI" id="CHEBI:57540"/>
    </ligand>
</feature>
<dbReference type="Pfam" id="PF03119">
    <property type="entry name" value="DNA_ligase_ZBD"/>
    <property type="match status" value="1"/>
</dbReference>
<comment type="similarity">
    <text evidence="13 14">Belongs to the NAD-dependent DNA ligase family. LigA subfamily.</text>
</comment>
<dbReference type="HAMAP" id="MF_01588">
    <property type="entry name" value="DNA_ligase_A"/>
    <property type="match status" value="1"/>
</dbReference>
<dbReference type="InterPro" id="IPR003583">
    <property type="entry name" value="Hlx-hairpin-Hlx_DNA-bd_motif"/>
</dbReference>
<evidence type="ECO:0000256" key="12">
    <source>
        <dbReference type="ARBA" id="ARBA00034005"/>
    </source>
</evidence>
<keyword evidence="11 14" id="KW-0234">DNA repair</keyword>
<dbReference type="eggNOG" id="COG0272">
    <property type="taxonomic scope" value="Bacteria"/>
</dbReference>
<dbReference type="CDD" id="cd00114">
    <property type="entry name" value="LIGANc"/>
    <property type="match status" value="1"/>
</dbReference>
<dbReference type="PROSITE" id="PS01056">
    <property type="entry name" value="DNA_LIGASE_N2"/>
    <property type="match status" value="1"/>
</dbReference>
<dbReference type="PANTHER" id="PTHR23389">
    <property type="entry name" value="CHROMOSOME TRANSMISSION FIDELITY FACTOR 18"/>
    <property type="match status" value="1"/>
</dbReference>
<evidence type="ECO:0000256" key="3">
    <source>
        <dbReference type="ARBA" id="ARBA00013308"/>
    </source>
</evidence>
<dbReference type="AlphaFoldDB" id="F2NFV7"/>
<dbReference type="Pfam" id="PF01653">
    <property type="entry name" value="DNA_ligase_aden"/>
    <property type="match status" value="1"/>
</dbReference>
<dbReference type="FunFam" id="1.10.150.20:FF:000007">
    <property type="entry name" value="DNA ligase"/>
    <property type="match status" value="1"/>
</dbReference>
<evidence type="ECO:0000256" key="10">
    <source>
        <dbReference type="ARBA" id="ARBA00023027"/>
    </source>
</evidence>
<evidence type="ECO:0000256" key="14">
    <source>
        <dbReference type="HAMAP-Rule" id="MF_01588"/>
    </source>
</evidence>
<dbReference type="InterPro" id="IPR004149">
    <property type="entry name" value="Znf_DNAligase_C4"/>
</dbReference>
<dbReference type="Gene3D" id="1.10.150.20">
    <property type="entry name" value="5' to 3' exonuclease, C-terminal subdomain"/>
    <property type="match status" value="2"/>
</dbReference>
<protein>
    <recommendedName>
        <fullName evidence="3 14">DNA ligase</fullName>
        <ecNumber evidence="2 14">6.5.1.2</ecNumber>
    </recommendedName>
    <alternativeName>
        <fullName evidence="14">Polydeoxyribonucleotide synthase [NAD(+)]</fullName>
    </alternativeName>
</protein>
<dbReference type="GO" id="GO:0006260">
    <property type="term" value="P:DNA replication"/>
    <property type="evidence" value="ECO:0007669"/>
    <property type="project" value="UniProtKB-KW"/>
</dbReference>
<dbReference type="InterPro" id="IPR013840">
    <property type="entry name" value="DNAligase_N"/>
</dbReference>
<dbReference type="PANTHER" id="PTHR23389:SF9">
    <property type="entry name" value="DNA LIGASE"/>
    <property type="match status" value="1"/>
</dbReference>
<reference evidence="17 18" key="1">
    <citation type="journal article" date="2011" name="Stand. Genomic Sci.">
        <title>Complete genome sequence of the acetate-degrading sulfate reducer Desulfobacca acetoxidans type strain (ASRB2).</title>
        <authorList>
            <person name="Goker M."/>
            <person name="Teshima H."/>
            <person name="Lapidus A."/>
            <person name="Nolan M."/>
            <person name="Lucas S."/>
            <person name="Hammon N."/>
            <person name="Deshpande S."/>
            <person name="Cheng J.F."/>
            <person name="Tapia R."/>
            <person name="Han C."/>
            <person name="Goodwin L."/>
            <person name="Pitluck S."/>
            <person name="Huntemann M."/>
            <person name="Liolios K."/>
            <person name="Ivanova N."/>
            <person name="Pagani I."/>
            <person name="Mavromatis K."/>
            <person name="Ovchinikova G."/>
            <person name="Pati A."/>
            <person name="Chen A."/>
            <person name="Palaniappan K."/>
            <person name="Land M."/>
            <person name="Hauser L."/>
            <person name="Brambilla E.M."/>
            <person name="Rohde M."/>
            <person name="Spring S."/>
            <person name="Detter J.C."/>
            <person name="Woyke T."/>
            <person name="Bristow J."/>
            <person name="Eisen J.A."/>
            <person name="Markowitz V."/>
            <person name="Hugenholtz P."/>
            <person name="Kyrpides N.C."/>
            <person name="Klenk H.P."/>
        </authorList>
    </citation>
    <scope>NUCLEOTIDE SEQUENCE [LARGE SCALE GENOMIC DNA]</scope>
    <source>
        <strain evidence="18">ATCC 700848 / DSM 11109 / ASRB2</strain>
    </source>
</reference>
<evidence type="ECO:0000313" key="18">
    <source>
        <dbReference type="Proteomes" id="UP000000483"/>
    </source>
</evidence>
<keyword evidence="9 14" id="KW-0460">Magnesium</keyword>
<name>F2NFV7_DESAR</name>
<keyword evidence="4 14" id="KW-0436">Ligase</keyword>
<dbReference type="Gene3D" id="6.20.10.30">
    <property type="match status" value="1"/>
</dbReference>
<dbReference type="OrthoDB" id="9759736at2"/>
<dbReference type="InterPro" id="IPR012340">
    <property type="entry name" value="NA-bd_OB-fold"/>
</dbReference>
<feature type="binding site" evidence="14">
    <location>
        <position position="434"/>
    </location>
    <ligand>
        <name>Zn(2+)</name>
        <dbReference type="ChEBI" id="CHEBI:29105"/>
    </ligand>
</feature>
<dbReference type="PROSITE" id="PS01055">
    <property type="entry name" value="DNA_LIGASE_N1"/>
    <property type="match status" value="1"/>
</dbReference>
<dbReference type="Proteomes" id="UP000000483">
    <property type="component" value="Chromosome"/>
</dbReference>
<dbReference type="SUPFAM" id="SSF52113">
    <property type="entry name" value="BRCT domain"/>
    <property type="match status" value="1"/>
</dbReference>
<feature type="binding site" evidence="14">
    <location>
        <position position="419"/>
    </location>
    <ligand>
        <name>Zn(2+)</name>
        <dbReference type="ChEBI" id="CHEBI:29105"/>
    </ligand>
</feature>
<evidence type="ECO:0000313" key="17">
    <source>
        <dbReference type="EMBL" id="AEB10226.1"/>
    </source>
</evidence>
<evidence type="ECO:0000256" key="6">
    <source>
        <dbReference type="ARBA" id="ARBA00022723"/>
    </source>
</evidence>
<keyword evidence="5 14" id="KW-0235">DNA replication</keyword>
<dbReference type="InterPro" id="IPR018239">
    <property type="entry name" value="DNA_ligase_AS"/>
</dbReference>
<feature type="domain" description="BRCT" evidence="16">
    <location>
        <begin position="596"/>
        <end position="676"/>
    </location>
</feature>
<evidence type="ECO:0000256" key="8">
    <source>
        <dbReference type="ARBA" id="ARBA00022833"/>
    </source>
</evidence>
<feature type="binding site" evidence="14">
    <location>
        <position position="182"/>
    </location>
    <ligand>
        <name>NAD(+)</name>
        <dbReference type="ChEBI" id="CHEBI:57540"/>
    </ligand>
</feature>
<dbReference type="Pfam" id="PF22745">
    <property type="entry name" value="Nlig-Ia"/>
    <property type="match status" value="1"/>
</dbReference>
<dbReference type="STRING" id="880072.Desac_2405"/>
<keyword evidence="8 14" id="KW-0862">Zinc</keyword>
<feature type="binding site" evidence="14">
    <location>
        <position position="416"/>
    </location>
    <ligand>
        <name>Zn(2+)</name>
        <dbReference type="ChEBI" id="CHEBI:29105"/>
    </ligand>
</feature>
<accession>F2NFV7</accession>
<dbReference type="GO" id="GO:0003911">
    <property type="term" value="F:DNA ligase (NAD+) activity"/>
    <property type="evidence" value="ECO:0007669"/>
    <property type="project" value="UniProtKB-UniRule"/>
</dbReference>
<dbReference type="NCBIfam" id="NF005932">
    <property type="entry name" value="PRK07956.1"/>
    <property type="match status" value="1"/>
</dbReference>
<feature type="binding site" evidence="14">
    <location>
        <position position="439"/>
    </location>
    <ligand>
        <name>Zn(2+)</name>
        <dbReference type="ChEBI" id="CHEBI:29105"/>
    </ligand>
</feature>
<dbReference type="EC" id="6.5.1.2" evidence="2 14"/>
<dbReference type="GO" id="GO:0005829">
    <property type="term" value="C:cytosol"/>
    <property type="evidence" value="ECO:0007669"/>
    <property type="project" value="TreeGrafter"/>
</dbReference>
<dbReference type="Pfam" id="PF12826">
    <property type="entry name" value="HHH_2"/>
    <property type="match status" value="1"/>
</dbReference>